<comment type="caution">
    <text evidence="5">The sequence shown here is derived from an EMBL/GenBank/DDBJ whole genome shotgun (WGS) entry which is preliminary data.</text>
</comment>
<accession>A0ABP0DPH9</accession>
<dbReference type="Proteomes" id="UP001642501">
    <property type="component" value="Unassembled WGS sequence"/>
</dbReference>
<proteinExistence type="inferred from homology"/>
<dbReference type="SUPFAM" id="SSF53474">
    <property type="entry name" value="alpha/beta-Hydrolases"/>
    <property type="match status" value="1"/>
</dbReference>
<evidence type="ECO:0000313" key="5">
    <source>
        <dbReference type="EMBL" id="CAK7270180.1"/>
    </source>
</evidence>
<dbReference type="InterPro" id="IPR019826">
    <property type="entry name" value="Carboxylesterase_B_AS"/>
</dbReference>
<dbReference type="InterPro" id="IPR002018">
    <property type="entry name" value="CarbesteraseB"/>
</dbReference>
<dbReference type="EMBL" id="CAWUOM010000069">
    <property type="protein sequence ID" value="CAK7270180.1"/>
    <property type="molecule type" value="Genomic_DNA"/>
</dbReference>
<dbReference type="PANTHER" id="PTHR11559">
    <property type="entry name" value="CARBOXYLESTERASE"/>
    <property type="match status" value="1"/>
</dbReference>
<feature type="signal peptide" evidence="3">
    <location>
        <begin position="1"/>
        <end position="20"/>
    </location>
</feature>
<keyword evidence="2 3" id="KW-0378">Hydrolase</keyword>
<evidence type="ECO:0000256" key="3">
    <source>
        <dbReference type="RuleBase" id="RU361235"/>
    </source>
</evidence>
<reference evidence="5 6" key="1">
    <citation type="submission" date="2024-01" db="EMBL/GenBank/DDBJ databases">
        <authorList>
            <person name="Allen C."/>
            <person name="Tagirdzhanova G."/>
        </authorList>
    </citation>
    <scope>NUCLEOTIDE SEQUENCE [LARGE SCALE GENOMIC DNA]</scope>
    <source>
        <strain evidence="5 6">CBS 573.63</strain>
    </source>
</reference>
<keyword evidence="6" id="KW-1185">Reference proteome</keyword>
<dbReference type="EC" id="3.1.1.-" evidence="3"/>
<dbReference type="Pfam" id="PF00135">
    <property type="entry name" value="COesterase"/>
    <property type="match status" value="1"/>
</dbReference>
<dbReference type="PROSITE" id="PS00122">
    <property type="entry name" value="CARBOXYLESTERASE_B_1"/>
    <property type="match status" value="1"/>
</dbReference>
<organism evidence="5 6">
    <name type="scientific">Sporothrix epigloea</name>
    <dbReference type="NCBI Taxonomy" id="1892477"/>
    <lineage>
        <taxon>Eukaryota</taxon>
        <taxon>Fungi</taxon>
        <taxon>Dikarya</taxon>
        <taxon>Ascomycota</taxon>
        <taxon>Pezizomycotina</taxon>
        <taxon>Sordariomycetes</taxon>
        <taxon>Sordariomycetidae</taxon>
        <taxon>Ophiostomatales</taxon>
        <taxon>Ophiostomataceae</taxon>
        <taxon>Sporothrix</taxon>
    </lineage>
</organism>
<evidence type="ECO:0000256" key="1">
    <source>
        <dbReference type="ARBA" id="ARBA00005964"/>
    </source>
</evidence>
<comment type="similarity">
    <text evidence="1 3">Belongs to the type-B carboxylesterase/lipase family.</text>
</comment>
<dbReference type="InterPro" id="IPR050309">
    <property type="entry name" value="Type-B_Carboxylest/Lipase"/>
</dbReference>
<sequence length="591" mass="63713">MKSALFSASFLVGFAVSSLAAVIPKETPQPDPNSLPSAAPGYYTPNLPSLDERGLDVNVKYPEGTVSGITLLGVESFRGIPFAQAPIDSLRLKPPVRNNGTVGNINGQGIKSSCPQMYVSSGSSNQIFQLVGEFTNLPLFQTVTGASEDCLTLNVQRPTGTTSSSKLPVLFWMFGGGFEFGTNAFYDGVSLLTQGININQPFVFVAVNYRTGGFGFLGGKEIKADGAANLGLLDQRASLEWVADNIAAFGGDPAKVTIWGESAGSISVFDQMALFGGDITYKGKPLFRGGIMNSGSVVPAEPVDGTKAQTIYDSVVSKAGCSGQADTLACLRGLPYETFLGAANSVPGIFSYNSLALSYLPRPDGKVLTDSPHVLAKQGKFAAVPFIIGDQEDEGTLFAILLAGLSTTDKIVDYLCKYYFFAATKAQLTAFVNTYSAMIWDGSPFNTGIFNELYPGFKRVAAILGDMTFTLARRVFLQIASNVHPTTPSWSYLASYYYGFPVLGTFHASDIVQTFYGILPNYASAAIQTYYINFLCTGDPNKGAPVAMQWPQWAPQEQMMQFHSQDAQVISDNFRQDSYQYLLENVDIFRI</sequence>
<keyword evidence="3" id="KW-0732">Signal</keyword>
<protein>
    <recommendedName>
        <fullName evidence="3">Carboxylic ester hydrolase</fullName>
        <ecNumber evidence="3">3.1.1.-</ecNumber>
    </recommendedName>
</protein>
<name>A0ABP0DPH9_9PEZI</name>
<evidence type="ECO:0000256" key="2">
    <source>
        <dbReference type="ARBA" id="ARBA00022801"/>
    </source>
</evidence>
<feature type="domain" description="Carboxylesterase type B" evidence="4">
    <location>
        <begin position="59"/>
        <end position="580"/>
    </location>
</feature>
<evidence type="ECO:0000313" key="6">
    <source>
        <dbReference type="Proteomes" id="UP001642501"/>
    </source>
</evidence>
<evidence type="ECO:0000259" key="4">
    <source>
        <dbReference type="Pfam" id="PF00135"/>
    </source>
</evidence>
<gene>
    <name evidence="5" type="ORF">SEPCBS57363_003972</name>
</gene>
<dbReference type="InterPro" id="IPR029058">
    <property type="entry name" value="AB_hydrolase_fold"/>
</dbReference>
<feature type="chain" id="PRO_5045006815" description="Carboxylic ester hydrolase" evidence="3">
    <location>
        <begin position="21"/>
        <end position="591"/>
    </location>
</feature>
<dbReference type="Gene3D" id="3.40.50.1820">
    <property type="entry name" value="alpha/beta hydrolase"/>
    <property type="match status" value="1"/>
</dbReference>